<feature type="binding site" evidence="4">
    <location>
        <position position="63"/>
    </location>
    <ligand>
        <name>substrate</name>
    </ligand>
</feature>
<organism evidence="7 8">
    <name type="scientific">Parahalioglobus pacificus</name>
    <dbReference type="NCBI Taxonomy" id="930806"/>
    <lineage>
        <taxon>Bacteria</taxon>
        <taxon>Pseudomonadati</taxon>
        <taxon>Pseudomonadota</taxon>
        <taxon>Gammaproteobacteria</taxon>
        <taxon>Cellvibrionales</taxon>
        <taxon>Halieaceae</taxon>
        <taxon>Parahalioglobus</taxon>
    </lineage>
</organism>
<name>A0A919CKT0_9GAMM</name>
<feature type="binding site" evidence="5">
    <location>
        <position position="149"/>
    </location>
    <ligand>
        <name>Mg(2+)</name>
        <dbReference type="ChEBI" id="CHEBI:18420"/>
    </ligand>
</feature>
<evidence type="ECO:0000256" key="5">
    <source>
        <dbReference type="PIRSR" id="PIRSR015582-2"/>
    </source>
</evidence>
<feature type="domain" description="HpcH/HpaI aldolase/citrate lyase" evidence="6">
    <location>
        <begin position="2"/>
        <end position="217"/>
    </location>
</feature>
<dbReference type="EMBL" id="BMYM01000002">
    <property type="protein sequence ID" value="GHD34903.1"/>
    <property type="molecule type" value="Genomic_DNA"/>
</dbReference>
<evidence type="ECO:0000256" key="4">
    <source>
        <dbReference type="PIRSR" id="PIRSR015582-1"/>
    </source>
</evidence>
<dbReference type="GO" id="GO:0016829">
    <property type="term" value="F:lyase activity"/>
    <property type="evidence" value="ECO:0007669"/>
    <property type="project" value="UniProtKB-KW"/>
</dbReference>
<proteinExistence type="predicted"/>
<evidence type="ECO:0000313" key="7">
    <source>
        <dbReference type="EMBL" id="GHD34903.1"/>
    </source>
</evidence>
<dbReference type="RefSeq" id="WP_189477775.1">
    <property type="nucleotide sequence ID" value="NZ_BMYM01000002.1"/>
</dbReference>
<keyword evidence="7" id="KW-0456">Lyase</keyword>
<dbReference type="Pfam" id="PF03328">
    <property type="entry name" value="HpcH_HpaI"/>
    <property type="match status" value="1"/>
</dbReference>
<protein>
    <submittedName>
        <fullName evidence="7">Citrate lyase subunit beta</fullName>
    </submittedName>
</protein>
<dbReference type="PIRSF" id="PIRSF015582">
    <property type="entry name" value="Cit_lyase_B"/>
    <property type="match status" value="1"/>
</dbReference>
<dbReference type="InterPro" id="IPR011206">
    <property type="entry name" value="Citrate_lyase_beta/mcl1/mcl2"/>
</dbReference>
<gene>
    <name evidence="7" type="primary">citE</name>
    <name evidence="7" type="ORF">GCM10007053_21180</name>
</gene>
<dbReference type="SUPFAM" id="SSF51621">
    <property type="entry name" value="Phosphoenolpyruvate/pyruvate domain"/>
    <property type="match status" value="1"/>
</dbReference>
<feature type="binding site" evidence="5">
    <location>
        <position position="121"/>
    </location>
    <ligand>
        <name>Mg(2+)</name>
        <dbReference type="ChEBI" id="CHEBI:18420"/>
    </ligand>
</feature>
<keyword evidence="3 5" id="KW-0460">Magnesium</keyword>
<reference evidence="7" key="2">
    <citation type="submission" date="2020-09" db="EMBL/GenBank/DDBJ databases">
        <authorList>
            <person name="Sun Q."/>
            <person name="Kim S."/>
        </authorList>
    </citation>
    <scope>NUCLEOTIDE SEQUENCE</scope>
    <source>
        <strain evidence="7">KCTC 23430</strain>
    </source>
</reference>
<evidence type="ECO:0000259" key="6">
    <source>
        <dbReference type="Pfam" id="PF03328"/>
    </source>
</evidence>
<evidence type="ECO:0000313" key="8">
    <source>
        <dbReference type="Proteomes" id="UP000644693"/>
    </source>
</evidence>
<evidence type="ECO:0000256" key="3">
    <source>
        <dbReference type="ARBA" id="ARBA00022842"/>
    </source>
</evidence>
<evidence type="ECO:0000256" key="1">
    <source>
        <dbReference type="ARBA" id="ARBA00001946"/>
    </source>
</evidence>
<dbReference type="InterPro" id="IPR040442">
    <property type="entry name" value="Pyrv_kinase-like_dom_sf"/>
</dbReference>
<keyword evidence="2 5" id="KW-0479">Metal-binding</keyword>
<dbReference type="Proteomes" id="UP000644693">
    <property type="component" value="Unassembled WGS sequence"/>
</dbReference>
<comment type="caution">
    <text evidence="7">The sequence shown here is derived from an EMBL/GenBank/DDBJ whole genome shotgun (WGS) entry which is preliminary data.</text>
</comment>
<dbReference type="PANTHER" id="PTHR32308">
    <property type="entry name" value="LYASE BETA SUBUNIT, PUTATIVE (AFU_ORTHOLOGUE AFUA_4G13030)-RELATED"/>
    <property type="match status" value="1"/>
</dbReference>
<comment type="cofactor">
    <cofactor evidence="1">
        <name>Mg(2+)</name>
        <dbReference type="ChEBI" id="CHEBI:18420"/>
    </cofactor>
</comment>
<dbReference type="PANTHER" id="PTHR32308:SF10">
    <property type="entry name" value="CITRATE LYASE SUBUNIT BETA"/>
    <property type="match status" value="1"/>
</dbReference>
<reference evidence="7" key="1">
    <citation type="journal article" date="2014" name="Int. J. Syst. Evol. Microbiol.">
        <title>Complete genome sequence of Corynebacterium casei LMG S-19264T (=DSM 44701T), isolated from a smear-ripened cheese.</title>
        <authorList>
            <consortium name="US DOE Joint Genome Institute (JGI-PGF)"/>
            <person name="Walter F."/>
            <person name="Albersmeier A."/>
            <person name="Kalinowski J."/>
            <person name="Ruckert C."/>
        </authorList>
    </citation>
    <scope>NUCLEOTIDE SEQUENCE</scope>
    <source>
        <strain evidence="7">KCTC 23430</strain>
    </source>
</reference>
<feature type="binding site" evidence="4">
    <location>
        <position position="121"/>
    </location>
    <ligand>
        <name>substrate</name>
    </ligand>
</feature>
<dbReference type="InterPro" id="IPR005000">
    <property type="entry name" value="Aldolase/citrate-lyase_domain"/>
</dbReference>
<dbReference type="Gene3D" id="3.20.20.60">
    <property type="entry name" value="Phosphoenolpyruvate-binding domains"/>
    <property type="match status" value="1"/>
</dbReference>
<keyword evidence="8" id="KW-1185">Reference proteome</keyword>
<dbReference type="InterPro" id="IPR015813">
    <property type="entry name" value="Pyrv/PenolPyrv_kinase-like_dom"/>
</dbReference>
<accession>A0A919CKT0</accession>
<sequence length="286" mass="30434">MRSCLYMPGSNTRALEKARTLAADVVILDLEDAVAPEAKALAREQVCDAVKAGGFGNRLVVVRINALDAPWGADDLAAVVAAGPDAVLAPKVSSADEVEVYCTALEAAGADAALQFWAMIETPRSVLNLADISAAGRGRLTTLVAGINDLVKELFTELAADRSNVMHSLSHLLLCARANGLTALDGVCNQIEDTERLRTECEQGRLLGFDGKTLIHPSQIKTANTQFSPYPEQLEQARAIVDAFAHPENAGAGVIKVNGKMTELLHLEQARRLLAVQASIERLSQG</sequence>
<dbReference type="GO" id="GO:0000287">
    <property type="term" value="F:magnesium ion binding"/>
    <property type="evidence" value="ECO:0007669"/>
    <property type="project" value="TreeGrafter"/>
</dbReference>
<dbReference type="AlphaFoldDB" id="A0A919CKT0"/>
<dbReference type="GO" id="GO:0006107">
    <property type="term" value="P:oxaloacetate metabolic process"/>
    <property type="evidence" value="ECO:0007669"/>
    <property type="project" value="TreeGrafter"/>
</dbReference>
<evidence type="ECO:0000256" key="2">
    <source>
        <dbReference type="ARBA" id="ARBA00022723"/>
    </source>
</evidence>